<sequence length="99" mass="11526">MDKIQNLKYREHAQNNKKSSNNKHELQKTSCITETTVAILRITSIADATLRKKNEKYQIYRISHLQNIQITPEFIKAFATTTIALFTKIERTADTIHNH</sequence>
<dbReference type="VEuPathDB" id="FungiDB:CPSG_09671"/>
<reference evidence="3" key="1">
    <citation type="journal article" date="2010" name="Genome Res.">
        <title>Population genomic sequencing of Coccidioides fungi reveals recent hybridization and transposon control.</title>
        <authorList>
            <person name="Neafsey D.E."/>
            <person name="Barker B.M."/>
            <person name="Sharpton T.J."/>
            <person name="Stajich J.E."/>
            <person name="Park D.J."/>
            <person name="Whiston E."/>
            <person name="Hung C.-Y."/>
            <person name="McMahan C."/>
            <person name="White J."/>
            <person name="Sykes S."/>
            <person name="Heiman D."/>
            <person name="Young S."/>
            <person name="Zeng Q."/>
            <person name="Abouelleil A."/>
            <person name="Aftuck L."/>
            <person name="Bessette D."/>
            <person name="Brown A."/>
            <person name="FitzGerald M."/>
            <person name="Lui A."/>
            <person name="Macdonald J.P."/>
            <person name="Priest M."/>
            <person name="Orbach M.J."/>
            <person name="Galgiani J.N."/>
            <person name="Kirkland T.N."/>
            <person name="Cole G.T."/>
            <person name="Birren B.W."/>
            <person name="Henn M.R."/>
            <person name="Taylor J.W."/>
            <person name="Rounsley S.D."/>
        </authorList>
    </citation>
    <scope>NUCLEOTIDE SEQUENCE [LARGE SCALE GENOMIC DNA]</scope>
    <source>
        <strain evidence="3">RMSCC 757 / Silveira</strain>
    </source>
</reference>
<reference evidence="3" key="2">
    <citation type="submission" date="2010-03" db="EMBL/GenBank/DDBJ databases">
        <title>The genome sequence of Coccidioides posadasii strain Silveira.</title>
        <authorList>
            <consortium name="The Broad Institute Genome Sequencing Center for Infectious Disease"/>
            <person name="Neafsey D."/>
            <person name="Orbach M."/>
            <person name="Henn M.R."/>
            <person name="Cole G.T."/>
            <person name="Galgiani J."/>
            <person name="Gardner M.J."/>
            <person name="Kirkland T.N."/>
            <person name="Taylor J.W."/>
            <person name="Young S.K."/>
            <person name="Zeng Q."/>
            <person name="Koehrsen M."/>
            <person name="Alvarado L."/>
            <person name="Berlin A."/>
            <person name="Borenstein D."/>
            <person name="Chapman S.B."/>
            <person name="Chen Z."/>
            <person name="Engels R."/>
            <person name="Freedman E."/>
            <person name="Gellesch M."/>
            <person name="Goldberg J."/>
            <person name="Griggs A."/>
            <person name="Gujja S."/>
            <person name="Heilman E."/>
            <person name="Heiman D."/>
            <person name="Howarth C."/>
            <person name="Jen D."/>
            <person name="Larson L."/>
            <person name="Mehta T."/>
            <person name="Neiman D."/>
            <person name="Park D."/>
            <person name="Pearson M."/>
            <person name="Richards J."/>
            <person name="Roberts A."/>
            <person name="Saif S."/>
            <person name="Shea T."/>
            <person name="Shenoy N."/>
            <person name="Sisk P."/>
            <person name="Stolte C."/>
            <person name="Sykes S."/>
            <person name="Walk T."/>
            <person name="White J."/>
            <person name="Yandava C."/>
            <person name="Haas B."/>
            <person name="Nusbaum C."/>
            <person name="Birren B."/>
        </authorList>
    </citation>
    <scope>NUCLEOTIDE SEQUENCE [LARGE SCALE GENOMIC DNA]</scope>
    <source>
        <strain evidence="3">RMSCC 757 / Silveira</strain>
    </source>
</reference>
<evidence type="ECO:0000313" key="2">
    <source>
        <dbReference type="EMBL" id="EFW13804.1"/>
    </source>
</evidence>
<evidence type="ECO:0000313" key="3">
    <source>
        <dbReference type="Proteomes" id="UP000002497"/>
    </source>
</evidence>
<dbReference type="AlphaFoldDB" id="E9DIM2"/>
<feature type="compositionally biased region" description="Basic and acidic residues" evidence="1">
    <location>
        <begin position="1"/>
        <end position="14"/>
    </location>
</feature>
<feature type="region of interest" description="Disordered" evidence="1">
    <location>
        <begin position="1"/>
        <end position="27"/>
    </location>
</feature>
<dbReference type="HOGENOM" id="CLU_2385987_0_0_1"/>
<dbReference type="EMBL" id="GL636511">
    <property type="protein sequence ID" value="EFW13804.1"/>
    <property type="molecule type" value="Genomic_DNA"/>
</dbReference>
<evidence type="ECO:0000256" key="1">
    <source>
        <dbReference type="SAM" id="MobiDB-lite"/>
    </source>
</evidence>
<keyword evidence="3" id="KW-1185">Reference proteome</keyword>
<organism evidence="3">
    <name type="scientific">Coccidioides posadasii (strain RMSCC 757 / Silveira)</name>
    <name type="common">Valley fever fungus</name>
    <dbReference type="NCBI Taxonomy" id="443226"/>
    <lineage>
        <taxon>Eukaryota</taxon>
        <taxon>Fungi</taxon>
        <taxon>Dikarya</taxon>
        <taxon>Ascomycota</taxon>
        <taxon>Pezizomycotina</taxon>
        <taxon>Eurotiomycetes</taxon>
        <taxon>Eurotiomycetidae</taxon>
        <taxon>Onygenales</taxon>
        <taxon>Onygenaceae</taxon>
        <taxon>Coccidioides</taxon>
    </lineage>
</organism>
<name>E9DIM2_COCPS</name>
<dbReference type="Proteomes" id="UP000002497">
    <property type="component" value="Unassembled WGS sequence"/>
</dbReference>
<proteinExistence type="predicted"/>
<accession>E9DIM2</accession>
<protein>
    <submittedName>
        <fullName evidence="2">Uncharacterized protein</fullName>
    </submittedName>
</protein>
<gene>
    <name evidence="2" type="ORF">CPSG_09671</name>
</gene>